<accession>A0A016W2T7</accession>
<reference evidence="2" key="1">
    <citation type="journal article" date="2015" name="Nat. Genet.">
        <title>The genome and transcriptome of the zoonotic hookworm Ancylostoma ceylanicum identify infection-specific gene families.</title>
        <authorList>
            <person name="Schwarz E.M."/>
            <person name="Hu Y."/>
            <person name="Antoshechkin I."/>
            <person name="Miller M.M."/>
            <person name="Sternberg P.W."/>
            <person name="Aroian R.V."/>
        </authorList>
    </citation>
    <scope>NUCLEOTIDE SEQUENCE</scope>
    <source>
        <strain evidence="2">HY135</strain>
    </source>
</reference>
<proteinExistence type="predicted"/>
<dbReference type="Proteomes" id="UP000024635">
    <property type="component" value="Unassembled WGS sequence"/>
</dbReference>
<evidence type="ECO:0000313" key="2">
    <source>
        <dbReference type="Proteomes" id="UP000024635"/>
    </source>
</evidence>
<dbReference type="AlphaFoldDB" id="A0A016W2T7"/>
<dbReference type="EMBL" id="JARK01001338">
    <property type="protein sequence ID" value="EYC33572.1"/>
    <property type="molecule type" value="Genomic_DNA"/>
</dbReference>
<gene>
    <name evidence="1" type="primary">Acey_s0002.g868</name>
    <name evidence="1" type="ORF">Y032_0002g868</name>
</gene>
<organism evidence="1 2">
    <name type="scientific">Ancylostoma ceylanicum</name>
    <dbReference type="NCBI Taxonomy" id="53326"/>
    <lineage>
        <taxon>Eukaryota</taxon>
        <taxon>Metazoa</taxon>
        <taxon>Ecdysozoa</taxon>
        <taxon>Nematoda</taxon>
        <taxon>Chromadorea</taxon>
        <taxon>Rhabditida</taxon>
        <taxon>Rhabditina</taxon>
        <taxon>Rhabditomorpha</taxon>
        <taxon>Strongyloidea</taxon>
        <taxon>Ancylostomatidae</taxon>
        <taxon>Ancylostomatinae</taxon>
        <taxon>Ancylostoma</taxon>
    </lineage>
</organism>
<comment type="caution">
    <text evidence="1">The sequence shown here is derived from an EMBL/GenBank/DDBJ whole genome shotgun (WGS) entry which is preliminary data.</text>
</comment>
<protein>
    <submittedName>
        <fullName evidence="1">Uncharacterized protein</fullName>
    </submittedName>
</protein>
<evidence type="ECO:0000313" key="1">
    <source>
        <dbReference type="EMBL" id="EYC33572.1"/>
    </source>
</evidence>
<sequence length="85" mass="9703">MHTAPDGYLTVTSRSTPIAQTALKAHVIGVTKEHQLLRAPFTMLKQNTRDKWSSDSRSELWITLVSMLQPRPEQNSQEINKIMNQ</sequence>
<keyword evidence="2" id="KW-1185">Reference proteome</keyword>
<name>A0A016W2T7_9BILA</name>